<accession>A0A2C9KK33</accession>
<dbReference type="RefSeq" id="XP_013095331.2">
    <property type="nucleotide sequence ID" value="XM_013239877.2"/>
</dbReference>
<dbReference type="Gene3D" id="3.30.40.10">
    <property type="entry name" value="Zinc/RING finger domain, C3HC4 (zinc finger)"/>
    <property type="match status" value="1"/>
</dbReference>
<dbReference type="GO" id="GO:0005634">
    <property type="term" value="C:nucleus"/>
    <property type="evidence" value="ECO:0007669"/>
    <property type="project" value="TreeGrafter"/>
</dbReference>
<dbReference type="GO" id="GO:0043027">
    <property type="term" value="F:cysteine-type endopeptidase inhibitor activity involved in apoptotic process"/>
    <property type="evidence" value="ECO:0007669"/>
    <property type="project" value="TreeGrafter"/>
</dbReference>
<proteinExistence type="predicted"/>
<dbReference type="SUPFAM" id="SSF57924">
    <property type="entry name" value="Inhibitor of apoptosis (IAP) repeat"/>
    <property type="match status" value="1"/>
</dbReference>
<dbReference type="CDD" id="cd16449">
    <property type="entry name" value="RING-HC"/>
    <property type="match status" value="1"/>
</dbReference>
<name>A0A2C9KK33_BIOGL</name>
<gene>
    <name evidence="1" type="primary">106078842</name>
</gene>
<dbReference type="SMART" id="SM00238">
    <property type="entry name" value="BIR"/>
    <property type="match status" value="1"/>
</dbReference>
<dbReference type="PROSITE" id="PS50143">
    <property type="entry name" value="BIR_REPEAT_2"/>
    <property type="match status" value="1"/>
</dbReference>
<dbReference type="GO" id="GO:0043066">
    <property type="term" value="P:negative regulation of apoptotic process"/>
    <property type="evidence" value="ECO:0007669"/>
    <property type="project" value="TreeGrafter"/>
</dbReference>
<dbReference type="AlphaFoldDB" id="A0A2C9KK33"/>
<dbReference type="Proteomes" id="UP000076420">
    <property type="component" value="Unassembled WGS sequence"/>
</dbReference>
<dbReference type="VEuPathDB" id="VectorBase:BGLB020572"/>
<dbReference type="Pfam" id="PF00653">
    <property type="entry name" value="BIR"/>
    <property type="match status" value="1"/>
</dbReference>
<dbReference type="EnsemblMetazoa" id="BGLB020572-RJ">
    <property type="protein sequence ID" value="BGLB020572-PJ"/>
    <property type="gene ID" value="BGLB020572"/>
</dbReference>
<dbReference type="OrthoDB" id="6152041at2759"/>
<evidence type="ECO:0000313" key="1">
    <source>
        <dbReference type="EnsemblMetazoa" id="BGLB020572-PJ"/>
    </source>
</evidence>
<protein>
    <recommendedName>
        <fullName evidence="3">RING-type domain-containing protein</fullName>
    </recommendedName>
</protein>
<dbReference type="KEGG" id="bgt:106078842"/>
<dbReference type="InterPro" id="IPR050784">
    <property type="entry name" value="IAP"/>
</dbReference>
<dbReference type="STRING" id="6526.A0A2C9KK33"/>
<dbReference type="Gene3D" id="1.10.1170.10">
    <property type="entry name" value="Inhibitor Of Apoptosis Protein (2mihbC-IAP-1), Chain A"/>
    <property type="match status" value="1"/>
</dbReference>
<dbReference type="GO" id="GO:0051726">
    <property type="term" value="P:regulation of cell cycle"/>
    <property type="evidence" value="ECO:0007669"/>
    <property type="project" value="TreeGrafter"/>
</dbReference>
<evidence type="ECO:0008006" key="3">
    <source>
        <dbReference type="Google" id="ProtNLM"/>
    </source>
</evidence>
<dbReference type="PANTHER" id="PTHR10044">
    <property type="entry name" value="INHIBITOR OF APOPTOSIS"/>
    <property type="match status" value="1"/>
</dbReference>
<dbReference type="VEuPathDB" id="VectorBase:BGLAX_033726"/>
<sequence>MENSIERLTGSVVAIQSSHHGQPDECVPSGFKYLEGGVVGVSKEILSSVAINSLPLSSVPVASGPVSRETISLGKRVTSCDLPVAESVGSSAVVEALSVGSGISVGSNRYITDSQTNIPQNENYSDGACGGLTNNFRLSERKDIGSANIETVTSNASALTIIDNARPKRTEMASKIKRLKSFTSKNNIYQRKEDLSLAGFYYVGYGDCVRCFNCDCGLHDWKEDDDVWVEHSKWFPECTYVIEQMGELFVQTVQQLKALQEKVTFTDVDIVLEAQAQLTRCKRCNLRKVDVTFYPCGHVSCYYCAHINMRRPCHVCLLRIRKRIHLKV</sequence>
<dbReference type="CDD" id="cd00022">
    <property type="entry name" value="BIR"/>
    <property type="match status" value="1"/>
</dbReference>
<evidence type="ECO:0000313" key="2">
    <source>
        <dbReference type="Proteomes" id="UP000076420"/>
    </source>
</evidence>
<reference evidence="1" key="1">
    <citation type="submission" date="2020-05" db="UniProtKB">
        <authorList>
            <consortium name="EnsemblMetazoa"/>
        </authorList>
    </citation>
    <scope>IDENTIFICATION</scope>
    <source>
        <strain evidence="1">BB02</strain>
    </source>
</reference>
<dbReference type="InterPro" id="IPR001370">
    <property type="entry name" value="BIR_rpt"/>
</dbReference>
<dbReference type="InterPro" id="IPR013083">
    <property type="entry name" value="Znf_RING/FYVE/PHD"/>
</dbReference>
<organism evidence="1 2">
    <name type="scientific">Biomphalaria glabrata</name>
    <name type="common">Bloodfluke planorb</name>
    <name type="synonym">Freshwater snail</name>
    <dbReference type="NCBI Taxonomy" id="6526"/>
    <lineage>
        <taxon>Eukaryota</taxon>
        <taxon>Metazoa</taxon>
        <taxon>Spiralia</taxon>
        <taxon>Lophotrochozoa</taxon>
        <taxon>Mollusca</taxon>
        <taxon>Gastropoda</taxon>
        <taxon>Heterobranchia</taxon>
        <taxon>Euthyneura</taxon>
        <taxon>Panpulmonata</taxon>
        <taxon>Hygrophila</taxon>
        <taxon>Lymnaeoidea</taxon>
        <taxon>Planorbidae</taxon>
        <taxon>Biomphalaria</taxon>
    </lineage>
</organism>
<dbReference type="GO" id="GO:0005737">
    <property type="term" value="C:cytoplasm"/>
    <property type="evidence" value="ECO:0007669"/>
    <property type="project" value="TreeGrafter"/>
</dbReference>
<dbReference type="PANTHER" id="PTHR10044:SF139">
    <property type="entry name" value="DEATH-ASSOCIATED INHIBITOR OF APOPTOSIS 2"/>
    <property type="match status" value="1"/>
</dbReference>